<protein>
    <submittedName>
        <fullName evidence="1">Tetratricopeptide repeat protein</fullName>
    </submittedName>
</protein>
<evidence type="ECO:0000313" key="1">
    <source>
        <dbReference type="EMBL" id="KKW36490.1"/>
    </source>
</evidence>
<comment type="caution">
    <text evidence="1">The sequence shown here is derived from an EMBL/GenBank/DDBJ whole genome shotgun (WGS) entry which is preliminary data.</text>
</comment>
<dbReference type="SUPFAM" id="SSF48452">
    <property type="entry name" value="TPR-like"/>
    <property type="match status" value="1"/>
</dbReference>
<accession>A0A0G1Y018</accession>
<evidence type="ECO:0000313" key="2">
    <source>
        <dbReference type="Proteomes" id="UP000033865"/>
    </source>
</evidence>
<gene>
    <name evidence="1" type="ORF">UY82_C0023G0009</name>
</gene>
<reference evidence="1 2" key="1">
    <citation type="journal article" date="2015" name="Nature">
        <title>rRNA introns, odd ribosomes, and small enigmatic genomes across a large radiation of phyla.</title>
        <authorList>
            <person name="Brown C.T."/>
            <person name="Hug L.A."/>
            <person name="Thomas B.C."/>
            <person name="Sharon I."/>
            <person name="Castelle C.J."/>
            <person name="Singh A."/>
            <person name="Wilkins M.J."/>
            <person name="Williams K.H."/>
            <person name="Banfield J.F."/>
        </authorList>
    </citation>
    <scope>NUCLEOTIDE SEQUENCE [LARGE SCALE GENOMIC DNA]</scope>
</reference>
<dbReference type="Proteomes" id="UP000033865">
    <property type="component" value="Unassembled WGS sequence"/>
</dbReference>
<organism evidence="1 2">
    <name type="scientific">Candidatus Uhrbacteria bacterium GW2011_GWC2_53_7</name>
    <dbReference type="NCBI Taxonomy" id="1618986"/>
    <lineage>
        <taxon>Bacteria</taxon>
        <taxon>Candidatus Uhriibacteriota</taxon>
    </lineage>
</organism>
<proteinExistence type="predicted"/>
<dbReference type="EMBL" id="LCRN01000023">
    <property type="protein sequence ID" value="KKW36490.1"/>
    <property type="molecule type" value="Genomic_DNA"/>
</dbReference>
<dbReference type="InterPro" id="IPR011990">
    <property type="entry name" value="TPR-like_helical_dom_sf"/>
</dbReference>
<name>A0A0G1Y018_9BACT</name>
<dbReference type="Gene3D" id="1.25.40.10">
    <property type="entry name" value="Tetratricopeptide repeat domain"/>
    <property type="match status" value="1"/>
</dbReference>
<dbReference type="Pfam" id="PF13431">
    <property type="entry name" value="TPR_17"/>
    <property type="match status" value="1"/>
</dbReference>
<dbReference type="AlphaFoldDB" id="A0A0G1Y018"/>
<sequence>MHFNLAVTYDKTKMYKAEEREYMECLRIDPHDANVHYNLGILYDDKLKNDAKAIKHYQKYLQLRPIGEDSEQVKEWIMHAEQQQRL</sequence>